<dbReference type="Proteomes" id="UP000075260">
    <property type="component" value="Unassembled WGS sequence"/>
</dbReference>
<feature type="region of interest" description="Disordered" evidence="1">
    <location>
        <begin position="192"/>
        <end position="214"/>
    </location>
</feature>
<evidence type="ECO:0000313" key="2">
    <source>
        <dbReference type="EMBL" id="KYF67614.1"/>
    </source>
</evidence>
<proteinExistence type="predicted"/>
<feature type="region of interest" description="Disordered" evidence="1">
    <location>
        <begin position="1"/>
        <end position="33"/>
    </location>
</feature>
<feature type="compositionally biased region" description="Basic and acidic residues" evidence="1">
    <location>
        <begin position="192"/>
        <end position="210"/>
    </location>
</feature>
<evidence type="ECO:0000256" key="1">
    <source>
        <dbReference type="SAM" id="MobiDB-lite"/>
    </source>
</evidence>
<sequence length="257" mass="27223">MAGKTGKTSAVEGKRRPASDRAARAGGKAAAGDKAAAAVDKAGGAGAALARVRAEAVKGGGAAEKRAQALLELIERRKARIAEDFYEIGEALRELQRKKLYLVLGHATFGEMLKARGIMGLSQAKKLIGVVDALPRDKALTLGPEKAYALTRYTAATPEVDPPAWLLDQGATIAGKRVEEISVRELTAEAGKVREKTAGPKRRDPEEQRARATARTAQAALRKRGARGATVEARREKGGYWLRVEVPLEAAAALLGE</sequence>
<dbReference type="OrthoDB" id="5525955at2"/>
<gene>
    <name evidence="2" type="ORF">BE15_33135</name>
</gene>
<dbReference type="RefSeq" id="WP_061609728.1">
    <property type="nucleotide sequence ID" value="NZ_JEMA01000634.1"/>
</dbReference>
<name>A0A150QI35_SORCE</name>
<evidence type="ECO:0000313" key="3">
    <source>
        <dbReference type="Proteomes" id="UP000075260"/>
    </source>
</evidence>
<feature type="compositionally biased region" description="Low complexity" evidence="1">
    <location>
        <begin position="24"/>
        <end position="33"/>
    </location>
</feature>
<feature type="compositionally biased region" description="Basic and acidic residues" evidence="1">
    <location>
        <begin position="12"/>
        <end position="23"/>
    </location>
</feature>
<reference evidence="2 3" key="1">
    <citation type="submission" date="2014-02" db="EMBL/GenBank/DDBJ databases">
        <title>The small core and large imbalanced accessory genome model reveals a collaborative survival strategy of Sorangium cellulosum strains in nature.</title>
        <authorList>
            <person name="Han K."/>
            <person name="Peng R."/>
            <person name="Blom J."/>
            <person name="Li Y.-Z."/>
        </authorList>
    </citation>
    <scope>NUCLEOTIDE SEQUENCE [LARGE SCALE GENOMIC DNA]</scope>
    <source>
        <strain evidence="2 3">So0008-312</strain>
    </source>
</reference>
<dbReference type="AlphaFoldDB" id="A0A150QI35"/>
<dbReference type="EMBL" id="JEMA01000634">
    <property type="protein sequence ID" value="KYF67614.1"/>
    <property type="molecule type" value="Genomic_DNA"/>
</dbReference>
<organism evidence="2 3">
    <name type="scientific">Sorangium cellulosum</name>
    <name type="common">Polyangium cellulosum</name>
    <dbReference type="NCBI Taxonomy" id="56"/>
    <lineage>
        <taxon>Bacteria</taxon>
        <taxon>Pseudomonadati</taxon>
        <taxon>Myxococcota</taxon>
        <taxon>Polyangia</taxon>
        <taxon>Polyangiales</taxon>
        <taxon>Polyangiaceae</taxon>
        <taxon>Sorangium</taxon>
    </lineage>
</organism>
<protein>
    <submittedName>
        <fullName evidence="2">Uncharacterized protein</fullName>
    </submittedName>
</protein>
<comment type="caution">
    <text evidence="2">The sequence shown here is derived from an EMBL/GenBank/DDBJ whole genome shotgun (WGS) entry which is preliminary data.</text>
</comment>
<accession>A0A150QI35</accession>